<evidence type="ECO:0000313" key="6">
    <source>
        <dbReference type="Proteomes" id="UP000216101"/>
    </source>
</evidence>
<dbReference type="SUPFAM" id="SSF46689">
    <property type="entry name" value="Homeodomain-like"/>
    <property type="match status" value="2"/>
</dbReference>
<dbReference type="InterPro" id="IPR013656">
    <property type="entry name" value="PAS_4"/>
</dbReference>
<dbReference type="SMART" id="SM00342">
    <property type="entry name" value="HTH_ARAC"/>
    <property type="match status" value="1"/>
</dbReference>
<evidence type="ECO:0000256" key="3">
    <source>
        <dbReference type="ARBA" id="ARBA00023163"/>
    </source>
</evidence>
<dbReference type="EMBL" id="NHNI01000001">
    <property type="protein sequence ID" value="OZY87816.1"/>
    <property type="molecule type" value="Genomic_DNA"/>
</dbReference>
<evidence type="ECO:0000313" key="5">
    <source>
        <dbReference type="EMBL" id="OZY87816.1"/>
    </source>
</evidence>
<dbReference type="RefSeq" id="WP_078044955.1">
    <property type="nucleotide sequence ID" value="NZ_NHNI01000001.1"/>
</dbReference>
<evidence type="ECO:0000256" key="1">
    <source>
        <dbReference type="ARBA" id="ARBA00023015"/>
    </source>
</evidence>
<sequence length="245" mass="29108">MNYFDDWLAQLDPRHSPTQLFDYMPNVMYFVKDREGRIMTGNQAFAERCGCRSPGELFGKRDEELFPPYMAEKFRRDDELLLKNGTSLLNLIELFPTREGLPEWFITQKLPLFDRHSAIYGLCGIVQSYERMLDHSQNPIFQVVQYIRTRYTEHLSIPDIAQQFGFSERQLERRFADTFRISPSQYLIRLRVLIASDRLKYSSESIANIAIDCGFYDHSNFIRHFKRTFGITPLVYRKRYNLEQP</sequence>
<dbReference type="InterPro" id="IPR020449">
    <property type="entry name" value="Tscrpt_reg_AraC-type_HTH"/>
</dbReference>
<feature type="domain" description="HTH araC/xylS-type" evidence="4">
    <location>
        <begin position="141"/>
        <end position="239"/>
    </location>
</feature>
<keyword evidence="3" id="KW-0804">Transcription</keyword>
<dbReference type="AlphaFoldDB" id="A0A266QDV0"/>
<keyword evidence="6" id="KW-1185">Reference proteome</keyword>
<keyword evidence="2" id="KW-0238">DNA-binding</keyword>
<dbReference type="Pfam" id="PF12833">
    <property type="entry name" value="HTH_18"/>
    <property type="match status" value="1"/>
</dbReference>
<dbReference type="Gene3D" id="1.10.10.60">
    <property type="entry name" value="Homeodomain-like"/>
    <property type="match status" value="1"/>
</dbReference>
<dbReference type="InterPro" id="IPR035965">
    <property type="entry name" value="PAS-like_dom_sf"/>
</dbReference>
<proteinExistence type="predicted"/>
<dbReference type="GO" id="GO:0043565">
    <property type="term" value="F:sequence-specific DNA binding"/>
    <property type="evidence" value="ECO:0007669"/>
    <property type="project" value="InterPro"/>
</dbReference>
<protein>
    <recommendedName>
        <fullName evidence="4">HTH araC/xylS-type domain-containing protein</fullName>
    </recommendedName>
</protein>
<evidence type="ECO:0000256" key="2">
    <source>
        <dbReference type="ARBA" id="ARBA00023125"/>
    </source>
</evidence>
<dbReference type="PRINTS" id="PR00032">
    <property type="entry name" value="HTHARAC"/>
</dbReference>
<dbReference type="Proteomes" id="UP000216101">
    <property type="component" value="Unassembled WGS sequence"/>
</dbReference>
<dbReference type="Gene3D" id="3.30.450.20">
    <property type="entry name" value="PAS domain"/>
    <property type="match status" value="1"/>
</dbReference>
<keyword evidence="1" id="KW-0805">Transcription regulation</keyword>
<dbReference type="PANTHER" id="PTHR43280:SF28">
    <property type="entry name" value="HTH-TYPE TRANSCRIPTIONAL ACTIVATOR RHAS"/>
    <property type="match status" value="1"/>
</dbReference>
<dbReference type="Pfam" id="PF08448">
    <property type="entry name" value="PAS_4"/>
    <property type="match status" value="1"/>
</dbReference>
<organism evidence="5 6">
    <name type="scientific">Cellvibrio mixtus</name>
    <dbReference type="NCBI Taxonomy" id="39650"/>
    <lineage>
        <taxon>Bacteria</taxon>
        <taxon>Pseudomonadati</taxon>
        <taxon>Pseudomonadota</taxon>
        <taxon>Gammaproteobacteria</taxon>
        <taxon>Cellvibrionales</taxon>
        <taxon>Cellvibrionaceae</taxon>
        <taxon>Cellvibrio</taxon>
    </lineage>
</organism>
<dbReference type="InterPro" id="IPR018060">
    <property type="entry name" value="HTH_AraC"/>
</dbReference>
<dbReference type="PROSITE" id="PS01124">
    <property type="entry name" value="HTH_ARAC_FAMILY_2"/>
    <property type="match status" value="1"/>
</dbReference>
<reference evidence="6" key="1">
    <citation type="submission" date="2017-05" db="EMBL/GenBank/DDBJ databases">
        <authorList>
            <person name="Barney B.M."/>
        </authorList>
    </citation>
    <scope>NUCLEOTIDE SEQUENCE [LARGE SCALE GENOMIC DNA]</scope>
    <source>
        <strain evidence="6">PSBB022</strain>
    </source>
</reference>
<gene>
    <name evidence="5" type="ORF">CBP51_12910</name>
</gene>
<accession>A0A266QDV0</accession>
<name>A0A266QDV0_9GAMM</name>
<dbReference type="PROSITE" id="PS00041">
    <property type="entry name" value="HTH_ARAC_FAMILY_1"/>
    <property type="match status" value="1"/>
</dbReference>
<comment type="caution">
    <text evidence="5">The sequence shown here is derived from an EMBL/GenBank/DDBJ whole genome shotgun (WGS) entry which is preliminary data.</text>
</comment>
<dbReference type="PANTHER" id="PTHR43280">
    <property type="entry name" value="ARAC-FAMILY TRANSCRIPTIONAL REGULATOR"/>
    <property type="match status" value="1"/>
</dbReference>
<dbReference type="InterPro" id="IPR018062">
    <property type="entry name" value="HTH_AraC-typ_CS"/>
</dbReference>
<dbReference type="InterPro" id="IPR009057">
    <property type="entry name" value="Homeodomain-like_sf"/>
</dbReference>
<evidence type="ECO:0000259" key="4">
    <source>
        <dbReference type="PROSITE" id="PS01124"/>
    </source>
</evidence>
<dbReference type="GO" id="GO:0003700">
    <property type="term" value="F:DNA-binding transcription factor activity"/>
    <property type="evidence" value="ECO:0007669"/>
    <property type="project" value="InterPro"/>
</dbReference>
<dbReference type="SUPFAM" id="SSF55785">
    <property type="entry name" value="PYP-like sensor domain (PAS domain)"/>
    <property type="match status" value="1"/>
</dbReference>